<comment type="cofactor">
    <cofactor evidence="1">
        <name>FAD</name>
        <dbReference type="ChEBI" id="CHEBI:57692"/>
    </cofactor>
</comment>
<keyword evidence="3" id="KW-0285">Flavoprotein</keyword>
<dbReference type="GO" id="GO:0019646">
    <property type="term" value="P:aerobic electron transport chain"/>
    <property type="evidence" value="ECO:0007669"/>
    <property type="project" value="TreeGrafter"/>
</dbReference>
<dbReference type="Proteomes" id="UP000189933">
    <property type="component" value="Unassembled WGS sequence"/>
</dbReference>
<protein>
    <submittedName>
        <fullName evidence="7">NADH dehydrogenase</fullName>
    </submittedName>
</protein>
<keyword evidence="5" id="KW-0560">Oxidoreductase</keyword>
<dbReference type="PRINTS" id="PR00368">
    <property type="entry name" value="FADPNR"/>
</dbReference>
<dbReference type="InterPro" id="IPR023753">
    <property type="entry name" value="FAD/NAD-binding_dom"/>
</dbReference>
<reference evidence="8" key="1">
    <citation type="submission" date="2017-02" db="EMBL/GenBank/DDBJ databases">
        <authorList>
            <person name="Varghese N."/>
            <person name="Submissions S."/>
        </authorList>
    </citation>
    <scope>NUCLEOTIDE SEQUENCE [LARGE SCALE GENOMIC DNA]</scope>
    <source>
        <strain evidence="8">DSM 16521</strain>
    </source>
</reference>
<keyword evidence="8" id="KW-1185">Reference proteome</keyword>
<evidence type="ECO:0000256" key="1">
    <source>
        <dbReference type="ARBA" id="ARBA00001974"/>
    </source>
</evidence>
<sequence>MTMQTKPRILILGAGYAGMICAKKLSKKLPPEQAEIILVNKHSYHQFLAQIHEPAAGRNDFEDVRVEIAEVLDLNRVRFHKGIVSSIDRERQQVHLSDGTVLSYDYLIIALGSEPEYFGIPGLADHALTLHSLNGARLIHTHIANALARYKAEPEQKHLLTFVIGGAGFTGVELATELADWLPELARRYDIPVEKTKIINIEAAPCVLPGNDAFLCEQAAQIMAAKGIELITQDPIHHVESELVCLKSGRQIHTGTIIWTGGVRGNRVVEASGFPVQRGRTPVDAFNRAQGWENIFVIGDCSLPFGPEGKPLPPTAQVALQQAEHVGENLVNLLTGQPLTPFRFIHRGVVASLGRRYAVGKVKKYRATGLIGHILKEAVAIRYLYKLGGLPLVIKKGLLA</sequence>
<dbReference type="OrthoDB" id="9781621at2"/>
<accession>A0A1T4NLQ8</accession>
<dbReference type="InterPro" id="IPR036188">
    <property type="entry name" value="FAD/NAD-bd_sf"/>
</dbReference>
<dbReference type="EMBL" id="FUXM01000007">
    <property type="protein sequence ID" value="SJZ80056.1"/>
    <property type="molecule type" value="Genomic_DNA"/>
</dbReference>
<organism evidence="7 8">
    <name type="scientific">Carboxydocella sporoproducens DSM 16521</name>
    <dbReference type="NCBI Taxonomy" id="1121270"/>
    <lineage>
        <taxon>Bacteria</taxon>
        <taxon>Bacillati</taxon>
        <taxon>Bacillota</taxon>
        <taxon>Clostridia</taxon>
        <taxon>Eubacteriales</taxon>
        <taxon>Clostridiales Family XVI. Incertae Sedis</taxon>
        <taxon>Carboxydocella</taxon>
    </lineage>
</organism>
<feature type="domain" description="FAD/NAD(P)-binding" evidence="6">
    <location>
        <begin position="8"/>
        <end position="323"/>
    </location>
</feature>
<dbReference type="Gene3D" id="3.50.50.100">
    <property type="match status" value="1"/>
</dbReference>
<dbReference type="InterPro" id="IPR051169">
    <property type="entry name" value="NADH-Q_oxidoreductase"/>
</dbReference>
<dbReference type="GO" id="GO:0003955">
    <property type="term" value="F:NAD(P)H dehydrogenase (quinone) activity"/>
    <property type="evidence" value="ECO:0007669"/>
    <property type="project" value="TreeGrafter"/>
</dbReference>
<evidence type="ECO:0000256" key="2">
    <source>
        <dbReference type="ARBA" id="ARBA00005272"/>
    </source>
</evidence>
<dbReference type="Pfam" id="PF07992">
    <property type="entry name" value="Pyr_redox_2"/>
    <property type="match status" value="1"/>
</dbReference>
<comment type="similarity">
    <text evidence="2">Belongs to the NADH dehydrogenase family.</text>
</comment>
<proteinExistence type="inferred from homology"/>
<evidence type="ECO:0000256" key="4">
    <source>
        <dbReference type="ARBA" id="ARBA00022827"/>
    </source>
</evidence>
<evidence type="ECO:0000256" key="3">
    <source>
        <dbReference type="ARBA" id="ARBA00022630"/>
    </source>
</evidence>
<dbReference type="RefSeq" id="WP_078665053.1">
    <property type="nucleotide sequence ID" value="NZ_FUXM01000007.1"/>
</dbReference>
<evidence type="ECO:0000256" key="5">
    <source>
        <dbReference type="ARBA" id="ARBA00023002"/>
    </source>
</evidence>
<evidence type="ECO:0000259" key="6">
    <source>
        <dbReference type="Pfam" id="PF07992"/>
    </source>
</evidence>
<dbReference type="PRINTS" id="PR00411">
    <property type="entry name" value="PNDRDTASEI"/>
</dbReference>
<keyword evidence="4" id="KW-0274">FAD</keyword>
<dbReference type="PANTHER" id="PTHR42913">
    <property type="entry name" value="APOPTOSIS-INDUCING FACTOR 1"/>
    <property type="match status" value="1"/>
</dbReference>
<dbReference type="SUPFAM" id="SSF51905">
    <property type="entry name" value="FAD/NAD(P)-binding domain"/>
    <property type="match status" value="2"/>
</dbReference>
<dbReference type="PANTHER" id="PTHR42913:SF3">
    <property type="entry name" value="64 KDA MITOCHONDRIAL NADH DEHYDROGENASE (EUROFUNG)"/>
    <property type="match status" value="1"/>
</dbReference>
<name>A0A1T4NLQ8_9FIRM</name>
<evidence type="ECO:0000313" key="8">
    <source>
        <dbReference type="Proteomes" id="UP000189933"/>
    </source>
</evidence>
<dbReference type="AlphaFoldDB" id="A0A1T4NLQ8"/>
<gene>
    <name evidence="7" type="ORF">SAMN02745885_00963</name>
</gene>
<evidence type="ECO:0000313" key="7">
    <source>
        <dbReference type="EMBL" id="SJZ80056.1"/>
    </source>
</evidence>